<evidence type="ECO:0000313" key="6">
    <source>
        <dbReference type="Proteomes" id="UP000781958"/>
    </source>
</evidence>
<name>A0ABS4SUR2_9PROT</name>
<dbReference type="RefSeq" id="WP_209770983.1">
    <property type="nucleotide sequence ID" value="NZ_JAGINP010000028.1"/>
</dbReference>
<dbReference type="PIRSF" id="PIRSF002741">
    <property type="entry name" value="MppA"/>
    <property type="match status" value="1"/>
</dbReference>
<evidence type="ECO:0000256" key="2">
    <source>
        <dbReference type="ARBA" id="ARBA00005695"/>
    </source>
</evidence>
<evidence type="ECO:0000259" key="4">
    <source>
        <dbReference type="Pfam" id="PF00496"/>
    </source>
</evidence>
<gene>
    <name evidence="5" type="ORF">J2851_005987</name>
</gene>
<proteinExistence type="inferred from homology"/>
<protein>
    <submittedName>
        <fullName evidence="5">Peptide/nickel transport system substrate-binding protein</fullName>
    </submittedName>
</protein>
<dbReference type="Gene3D" id="3.40.190.10">
    <property type="entry name" value="Periplasmic binding protein-like II"/>
    <property type="match status" value="1"/>
</dbReference>
<dbReference type="Proteomes" id="UP000781958">
    <property type="component" value="Unassembled WGS sequence"/>
</dbReference>
<sequence length="526" mass="56965">MIPVTRRLFLSGTAAAVCALSSGTVLLGPASSALAQTAAPKRGGVLRISVDQAASVIHPLRTRVNPEYLVAELLYSGLTRLGPEMTAEPDLAESWSPDASLTEWTFTLRPGLTFHDGSPCTAKDVVATFTAILDPKTASPARTNVGPIKEVVARDDRTVLIRLQSPFADLPVTLAYTNARIIPAAVIEGDLDSLSRTAIGTGPFKLVSFEPDRKIVVERNPAYYDPARPYVDRVEVLVYPDRTAEASALISGDTDLMMATAPGEFQRLGKASGVKALRVPSGQFLNVNMGCDQKPFSDVRVRKALALTIDRDAMVGFVAGGYGTPGNDSPVSPAYHFHKEMPLRKADVAQAKKLLAEAGYPNGVDLTLIASDKPGTRTDLAVAIREMAKAAGFRIQVQTMPHATYLDQVWKKGNFYVGFYNMQATADAIFSLLYTSDAAWNETRWNNTAFDALVAEARTKTDEAERQALYAKAQQLMHEEIPSVIPVFFDLLAAQRTYVQGYGLHPRGSVFRLDFVSLGADAPKRG</sequence>
<dbReference type="PANTHER" id="PTHR30290">
    <property type="entry name" value="PERIPLASMIC BINDING COMPONENT OF ABC TRANSPORTER"/>
    <property type="match status" value="1"/>
</dbReference>
<comment type="caution">
    <text evidence="5">The sequence shown here is derived from an EMBL/GenBank/DDBJ whole genome shotgun (WGS) entry which is preliminary data.</text>
</comment>
<organism evidence="5 6">
    <name type="scientific">Azospirillum rugosum</name>
    <dbReference type="NCBI Taxonomy" id="416170"/>
    <lineage>
        <taxon>Bacteria</taxon>
        <taxon>Pseudomonadati</taxon>
        <taxon>Pseudomonadota</taxon>
        <taxon>Alphaproteobacteria</taxon>
        <taxon>Rhodospirillales</taxon>
        <taxon>Azospirillaceae</taxon>
        <taxon>Azospirillum</taxon>
    </lineage>
</organism>
<comment type="subcellular location">
    <subcellularLocation>
        <location evidence="1">Periplasm</location>
    </subcellularLocation>
</comment>
<dbReference type="InterPro" id="IPR006311">
    <property type="entry name" value="TAT_signal"/>
</dbReference>
<dbReference type="PROSITE" id="PS51318">
    <property type="entry name" value="TAT"/>
    <property type="match status" value="1"/>
</dbReference>
<comment type="similarity">
    <text evidence="2">Belongs to the bacterial solute-binding protein 5 family.</text>
</comment>
<evidence type="ECO:0000313" key="5">
    <source>
        <dbReference type="EMBL" id="MBP2296172.1"/>
    </source>
</evidence>
<feature type="chain" id="PRO_5045402978" evidence="3">
    <location>
        <begin position="36"/>
        <end position="526"/>
    </location>
</feature>
<dbReference type="InterPro" id="IPR039424">
    <property type="entry name" value="SBP_5"/>
</dbReference>
<feature type="domain" description="Solute-binding protein family 5" evidence="4">
    <location>
        <begin position="87"/>
        <end position="427"/>
    </location>
</feature>
<reference evidence="5 6" key="1">
    <citation type="submission" date="2021-03" db="EMBL/GenBank/DDBJ databases">
        <title>Genomic Encyclopedia of Type Strains, Phase III (KMG-III): the genomes of soil and plant-associated and newly described type strains.</title>
        <authorList>
            <person name="Whitman W."/>
        </authorList>
    </citation>
    <scope>NUCLEOTIDE SEQUENCE [LARGE SCALE GENOMIC DNA]</scope>
    <source>
        <strain evidence="5 6">IMMIB AFH-6</strain>
    </source>
</reference>
<evidence type="ECO:0000256" key="1">
    <source>
        <dbReference type="ARBA" id="ARBA00004418"/>
    </source>
</evidence>
<accession>A0ABS4SUR2</accession>
<dbReference type="Gene3D" id="3.90.76.10">
    <property type="entry name" value="Dipeptide-binding Protein, Domain 1"/>
    <property type="match status" value="1"/>
</dbReference>
<dbReference type="Gene3D" id="3.10.105.10">
    <property type="entry name" value="Dipeptide-binding Protein, Domain 3"/>
    <property type="match status" value="1"/>
</dbReference>
<dbReference type="SUPFAM" id="SSF53850">
    <property type="entry name" value="Periplasmic binding protein-like II"/>
    <property type="match status" value="1"/>
</dbReference>
<keyword evidence="3" id="KW-0732">Signal</keyword>
<dbReference type="InterPro" id="IPR000914">
    <property type="entry name" value="SBP_5_dom"/>
</dbReference>
<dbReference type="Pfam" id="PF00496">
    <property type="entry name" value="SBP_bac_5"/>
    <property type="match status" value="1"/>
</dbReference>
<keyword evidence="6" id="KW-1185">Reference proteome</keyword>
<dbReference type="CDD" id="cd08503">
    <property type="entry name" value="PBP2_NikA_DppA_OppA_like_17"/>
    <property type="match status" value="1"/>
</dbReference>
<feature type="signal peptide" evidence="3">
    <location>
        <begin position="1"/>
        <end position="35"/>
    </location>
</feature>
<dbReference type="InterPro" id="IPR030678">
    <property type="entry name" value="Peptide/Ni-bd"/>
</dbReference>
<dbReference type="EMBL" id="JAGINP010000028">
    <property type="protein sequence ID" value="MBP2296172.1"/>
    <property type="molecule type" value="Genomic_DNA"/>
</dbReference>
<evidence type="ECO:0000256" key="3">
    <source>
        <dbReference type="SAM" id="SignalP"/>
    </source>
</evidence>